<organism evidence="1">
    <name type="scientific">Arundo donax</name>
    <name type="common">Giant reed</name>
    <name type="synonym">Donax arundinaceus</name>
    <dbReference type="NCBI Taxonomy" id="35708"/>
    <lineage>
        <taxon>Eukaryota</taxon>
        <taxon>Viridiplantae</taxon>
        <taxon>Streptophyta</taxon>
        <taxon>Embryophyta</taxon>
        <taxon>Tracheophyta</taxon>
        <taxon>Spermatophyta</taxon>
        <taxon>Magnoliopsida</taxon>
        <taxon>Liliopsida</taxon>
        <taxon>Poales</taxon>
        <taxon>Poaceae</taxon>
        <taxon>PACMAD clade</taxon>
        <taxon>Arundinoideae</taxon>
        <taxon>Arundineae</taxon>
        <taxon>Arundo</taxon>
    </lineage>
</organism>
<name>A0A0A9BYU2_ARUDO</name>
<dbReference type="AlphaFoldDB" id="A0A0A9BYU2"/>
<reference evidence="1" key="2">
    <citation type="journal article" date="2015" name="Data Brief">
        <title>Shoot transcriptome of the giant reed, Arundo donax.</title>
        <authorList>
            <person name="Barrero R.A."/>
            <person name="Guerrero F.D."/>
            <person name="Moolhuijzen P."/>
            <person name="Goolsby J.A."/>
            <person name="Tidwell J."/>
            <person name="Bellgard S.E."/>
            <person name="Bellgard M.I."/>
        </authorList>
    </citation>
    <scope>NUCLEOTIDE SEQUENCE</scope>
    <source>
        <tissue evidence="1">Shoot tissue taken approximately 20 cm above the soil surface</tissue>
    </source>
</reference>
<protein>
    <submittedName>
        <fullName evidence="1">Uncharacterized protein</fullName>
    </submittedName>
</protein>
<proteinExistence type="predicted"/>
<dbReference type="EMBL" id="GBRH01228706">
    <property type="protein sequence ID" value="JAD69189.1"/>
    <property type="molecule type" value="Transcribed_RNA"/>
</dbReference>
<accession>A0A0A9BYU2</accession>
<evidence type="ECO:0000313" key="1">
    <source>
        <dbReference type="EMBL" id="JAD69189.1"/>
    </source>
</evidence>
<sequence>MLQLYLFDSIKVRDGGLKYSNNYTLFP</sequence>
<reference evidence="1" key="1">
    <citation type="submission" date="2014-09" db="EMBL/GenBank/DDBJ databases">
        <authorList>
            <person name="Magalhaes I.L.F."/>
            <person name="Oliveira U."/>
            <person name="Santos F.R."/>
            <person name="Vidigal T.H.D.A."/>
            <person name="Brescovit A.D."/>
            <person name="Santos A.J."/>
        </authorList>
    </citation>
    <scope>NUCLEOTIDE SEQUENCE</scope>
    <source>
        <tissue evidence="1">Shoot tissue taken approximately 20 cm above the soil surface</tissue>
    </source>
</reference>